<evidence type="ECO:0000313" key="5">
    <source>
        <dbReference type="EMBL" id="RSN67364.1"/>
    </source>
</evidence>
<dbReference type="SUPFAM" id="SSF49764">
    <property type="entry name" value="HSP20-like chaperones"/>
    <property type="match status" value="1"/>
</dbReference>
<dbReference type="PROSITE" id="PS01031">
    <property type="entry name" value="SHSP"/>
    <property type="match status" value="1"/>
</dbReference>
<dbReference type="RefSeq" id="WP_012308885.1">
    <property type="nucleotide sequence ID" value="NZ_RCOR01000044.1"/>
</dbReference>
<evidence type="ECO:0000256" key="2">
    <source>
        <dbReference type="RuleBase" id="RU003616"/>
    </source>
</evidence>
<comment type="similarity">
    <text evidence="1 2">Belongs to the small heat shock protein (HSP20) family.</text>
</comment>
<dbReference type="Gene3D" id="2.60.40.790">
    <property type="match status" value="1"/>
</dbReference>
<evidence type="ECO:0000313" key="6">
    <source>
        <dbReference type="Proteomes" id="UP000278149"/>
    </source>
</evidence>
<evidence type="ECO:0000259" key="3">
    <source>
        <dbReference type="PROSITE" id="PS01031"/>
    </source>
</evidence>
<feature type="domain" description="SHSP" evidence="3">
    <location>
        <begin position="69"/>
        <end position="168"/>
    </location>
</feature>
<dbReference type="CDD" id="cd06464">
    <property type="entry name" value="ACD_sHsps-like"/>
    <property type="match status" value="1"/>
</dbReference>
<organism evidence="5 6">
    <name type="scientific">Candidatus Korarchaeum cryptofilum</name>
    <dbReference type="NCBI Taxonomy" id="498846"/>
    <lineage>
        <taxon>Archaea</taxon>
        <taxon>Thermoproteota</taxon>
        <taxon>Candidatus Korarchaeia</taxon>
        <taxon>Candidatus Korarchaeales</taxon>
        <taxon>Candidatus Korarchaeaceae</taxon>
        <taxon>Candidatus Korarchaeum</taxon>
    </lineage>
</organism>
<evidence type="ECO:0000259" key="4">
    <source>
        <dbReference type="PROSITE" id="PS51203"/>
    </source>
</evidence>
<dbReference type="OMA" id="YYGFEIT"/>
<comment type="caution">
    <text evidence="5">The sequence shown here is derived from an EMBL/GenBank/DDBJ whole genome shotgun (WGS) entry which is preliminary data.</text>
</comment>
<feature type="domain" description="CS" evidence="4">
    <location>
        <begin position="74"/>
        <end position="168"/>
    </location>
</feature>
<dbReference type="Pfam" id="PF00011">
    <property type="entry name" value="HSP20"/>
    <property type="match status" value="1"/>
</dbReference>
<dbReference type="InterPro" id="IPR007052">
    <property type="entry name" value="CS_dom"/>
</dbReference>
<dbReference type="EMBL" id="RCOR01000044">
    <property type="protein sequence ID" value="RSN67364.1"/>
    <property type="molecule type" value="Genomic_DNA"/>
</dbReference>
<dbReference type="GeneID" id="6093517"/>
<evidence type="ECO:0000256" key="1">
    <source>
        <dbReference type="PROSITE-ProRule" id="PRU00285"/>
    </source>
</evidence>
<dbReference type="Proteomes" id="UP000278149">
    <property type="component" value="Unassembled WGS sequence"/>
</dbReference>
<dbReference type="NCBIfam" id="NF041800">
    <property type="entry name" value="Hsp20"/>
    <property type="match status" value="1"/>
</dbReference>
<sequence length="168" mass="19697">MWWDRYWRRFMRDMERDFEELERMMDRMFKAFEGEAEIRGPYVYGFSITVGPDGKPIVRRFGNVKPPVVEEAGYREPFVDVIVDNKANEVRVIAEIPGVTKDKIDVEVTEKLVKIRAENDDRKYRTQVDLPVEVDPKSAKARYNNGILEITLTPKQPIKEEGTKIKVD</sequence>
<accession>A0A3R9P932</accession>
<proteinExistence type="inferred from homology"/>
<name>A0A3R9P932_9CREN</name>
<protein>
    <submittedName>
        <fullName evidence="5">Hsp20/alpha crystallin family protein</fullName>
    </submittedName>
</protein>
<dbReference type="PROSITE" id="PS51203">
    <property type="entry name" value="CS"/>
    <property type="match status" value="1"/>
</dbReference>
<gene>
    <name evidence="5" type="ORF">D9Q81_08515</name>
</gene>
<reference evidence="5 6" key="1">
    <citation type="submission" date="2018-10" db="EMBL/GenBank/DDBJ databases">
        <title>Co-occurring genomic capacity for anaerobic methane metabolism and dissimilatory sulfite reduction discovered in the Korarchaeota.</title>
        <authorList>
            <person name="Mckay L.J."/>
            <person name="Dlakic M."/>
            <person name="Fields M.W."/>
            <person name="Delmont T.O."/>
            <person name="Eren A.M."/>
            <person name="Jay Z.J."/>
            <person name="Klingelsmith K.B."/>
            <person name="Rusch D.B."/>
            <person name="Inskeep W.P."/>
        </authorList>
    </citation>
    <scope>NUCLEOTIDE SEQUENCE [LARGE SCALE GENOMIC DNA]</scope>
    <source>
        <strain evidence="5 6">WS</strain>
    </source>
</reference>
<dbReference type="AlphaFoldDB" id="A0A3R9P932"/>
<dbReference type="InterPro" id="IPR002068">
    <property type="entry name" value="A-crystallin/Hsp20_dom"/>
</dbReference>
<dbReference type="InterPro" id="IPR008978">
    <property type="entry name" value="HSP20-like_chaperone"/>
</dbReference>